<dbReference type="EMBL" id="BMAV01013083">
    <property type="protein sequence ID" value="GFY60296.1"/>
    <property type="molecule type" value="Genomic_DNA"/>
</dbReference>
<sequence>MHLFDDAKKSGRATKRSKSSHAGIRKKIQVEKKNNNHVKKEESEESSDDEYEKKYSTKIQKSGRATKRSKSSHTGISKKIHDGEKENKEESKESSSEESSEEESSDDDGFNSYLVDDVTVYDFRKKRTDAYESESDDEYEKKYSFFSKMDSPLGKHFGASFFLESNSVWKLTPGRPTEGSMHCFKKHCSIVGSIKLL</sequence>
<evidence type="ECO:0000256" key="1">
    <source>
        <dbReference type="SAM" id="MobiDB-lite"/>
    </source>
</evidence>
<evidence type="ECO:0000313" key="3">
    <source>
        <dbReference type="Proteomes" id="UP000886998"/>
    </source>
</evidence>
<feature type="region of interest" description="Disordered" evidence="1">
    <location>
        <begin position="1"/>
        <end position="113"/>
    </location>
</feature>
<comment type="caution">
    <text evidence="2">The sequence shown here is derived from an EMBL/GenBank/DDBJ whole genome shotgun (WGS) entry which is preliminary data.</text>
</comment>
<reference evidence="2" key="1">
    <citation type="submission" date="2020-08" db="EMBL/GenBank/DDBJ databases">
        <title>Multicomponent nature underlies the extraordinary mechanical properties of spider dragline silk.</title>
        <authorList>
            <person name="Kono N."/>
            <person name="Nakamura H."/>
            <person name="Mori M."/>
            <person name="Yoshida Y."/>
            <person name="Ohtoshi R."/>
            <person name="Malay A.D."/>
            <person name="Moran D.A.P."/>
            <person name="Tomita M."/>
            <person name="Numata K."/>
            <person name="Arakawa K."/>
        </authorList>
    </citation>
    <scope>NUCLEOTIDE SEQUENCE</scope>
</reference>
<organism evidence="2 3">
    <name type="scientific">Trichonephila inaurata madagascariensis</name>
    <dbReference type="NCBI Taxonomy" id="2747483"/>
    <lineage>
        <taxon>Eukaryota</taxon>
        <taxon>Metazoa</taxon>
        <taxon>Ecdysozoa</taxon>
        <taxon>Arthropoda</taxon>
        <taxon>Chelicerata</taxon>
        <taxon>Arachnida</taxon>
        <taxon>Araneae</taxon>
        <taxon>Araneomorphae</taxon>
        <taxon>Entelegynae</taxon>
        <taxon>Araneoidea</taxon>
        <taxon>Nephilidae</taxon>
        <taxon>Trichonephila</taxon>
        <taxon>Trichonephila inaurata</taxon>
    </lineage>
</organism>
<dbReference type="AlphaFoldDB" id="A0A8X6XZM2"/>
<feature type="compositionally biased region" description="Basic residues" evidence="1">
    <location>
        <begin position="10"/>
        <end position="27"/>
    </location>
</feature>
<name>A0A8X6XZM2_9ARAC</name>
<feature type="compositionally biased region" description="Basic and acidic residues" evidence="1">
    <location>
        <begin position="79"/>
        <end position="95"/>
    </location>
</feature>
<proteinExistence type="predicted"/>
<dbReference type="Proteomes" id="UP000886998">
    <property type="component" value="Unassembled WGS sequence"/>
</dbReference>
<feature type="compositionally biased region" description="Basic and acidic residues" evidence="1">
    <location>
        <begin position="28"/>
        <end position="42"/>
    </location>
</feature>
<keyword evidence="3" id="KW-1185">Reference proteome</keyword>
<feature type="compositionally biased region" description="Acidic residues" evidence="1">
    <location>
        <begin position="96"/>
        <end position="109"/>
    </location>
</feature>
<protein>
    <submittedName>
        <fullName evidence="2">Uncharacterized protein</fullName>
    </submittedName>
</protein>
<evidence type="ECO:0000313" key="2">
    <source>
        <dbReference type="EMBL" id="GFY60296.1"/>
    </source>
</evidence>
<accession>A0A8X6XZM2</accession>
<gene>
    <name evidence="2" type="ORF">TNIN_83061</name>
</gene>